<feature type="active site" evidence="11">
    <location>
        <position position="235"/>
    </location>
</feature>
<evidence type="ECO:0000256" key="4">
    <source>
        <dbReference type="ARBA" id="ARBA00013229"/>
    </source>
</evidence>
<feature type="domain" description="Pectinesterase catalytic" evidence="13">
    <location>
        <begin position="81"/>
        <end position="372"/>
    </location>
</feature>
<feature type="signal peptide" evidence="12">
    <location>
        <begin position="1"/>
        <end position="28"/>
    </location>
</feature>
<dbReference type="EC" id="3.1.1.11" evidence="4 12"/>
<dbReference type="InterPro" id="IPR033131">
    <property type="entry name" value="Pectinesterase_Asp_AS"/>
</dbReference>
<sequence length="382" mass="41988">MAGAPPNSGSPAIFLIIVLLSVVHAATAHYSSGSTSSSVELEQWISDSLDDFHFRAGEIAGGVNVGLDTKLYYAEKRRRVITVRQDGNGDFSTISGAIASVPENNRRRVVIRIGPGIYREKVKIEQTKPFITFSGGNRRHAMPVITYDGTAAMNGTFNSGTVIVESNYFIASNIIFENTAPRPVMGEKGGQAVALRISGDKAAFYGCRFLGFQDTLCDDRGRHFFNGCFIQGTVDFIFGNGKSMYLPCGDAALHYKLGGGREHLHIGTGRSTIADKSGFSFVHCNITGTGSAYLSRAWRKSSRVVFAHTYMGTLVNPRGWDDKGFPDRHRTVFYGEYKCMGPGASTRKRVNYVKILTDEQARPFMSMTFIRAKTWLLPQPNL</sequence>
<evidence type="ECO:0000256" key="7">
    <source>
        <dbReference type="ARBA" id="ARBA00022729"/>
    </source>
</evidence>
<comment type="subcellular location">
    <subcellularLocation>
        <location evidence="1">Secreted</location>
        <location evidence="1">Cell wall</location>
    </subcellularLocation>
</comment>
<evidence type="ECO:0000256" key="6">
    <source>
        <dbReference type="ARBA" id="ARBA00022525"/>
    </source>
</evidence>
<dbReference type="FunFam" id="2.160.20.10:FF:000008">
    <property type="entry name" value="Pectinesterase"/>
    <property type="match status" value="1"/>
</dbReference>
<keyword evidence="5" id="KW-0134">Cell wall</keyword>
<gene>
    <name evidence="14" type="primary">PPME1</name>
    <name evidence="14" type="ORF">KSP39_PZI015101</name>
</gene>
<dbReference type="PANTHER" id="PTHR31321">
    <property type="entry name" value="ACYL-COA THIOESTER HYDROLASE YBHC-RELATED"/>
    <property type="match status" value="1"/>
</dbReference>
<evidence type="ECO:0000256" key="11">
    <source>
        <dbReference type="PROSITE-ProRule" id="PRU10040"/>
    </source>
</evidence>
<feature type="chain" id="PRO_5042671765" description="Pectinesterase" evidence="12">
    <location>
        <begin position="29"/>
        <end position="382"/>
    </location>
</feature>
<evidence type="ECO:0000256" key="2">
    <source>
        <dbReference type="ARBA" id="ARBA00005184"/>
    </source>
</evidence>
<comment type="catalytic activity">
    <reaction evidence="10 12">
        <text>[(1-&gt;4)-alpha-D-galacturonosyl methyl ester](n) + n H2O = [(1-&gt;4)-alpha-D-galacturonosyl](n) + n methanol + n H(+)</text>
        <dbReference type="Rhea" id="RHEA:22380"/>
        <dbReference type="Rhea" id="RHEA-COMP:14570"/>
        <dbReference type="Rhea" id="RHEA-COMP:14573"/>
        <dbReference type="ChEBI" id="CHEBI:15377"/>
        <dbReference type="ChEBI" id="CHEBI:15378"/>
        <dbReference type="ChEBI" id="CHEBI:17790"/>
        <dbReference type="ChEBI" id="CHEBI:140522"/>
        <dbReference type="ChEBI" id="CHEBI:140523"/>
        <dbReference type="EC" id="3.1.1.11"/>
    </reaction>
</comment>
<dbReference type="Proteomes" id="UP001418222">
    <property type="component" value="Unassembled WGS sequence"/>
</dbReference>
<evidence type="ECO:0000256" key="5">
    <source>
        <dbReference type="ARBA" id="ARBA00022512"/>
    </source>
</evidence>
<evidence type="ECO:0000256" key="12">
    <source>
        <dbReference type="RuleBase" id="RU000589"/>
    </source>
</evidence>
<evidence type="ECO:0000256" key="9">
    <source>
        <dbReference type="ARBA" id="ARBA00023085"/>
    </source>
</evidence>
<protein>
    <recommendedName>
        <fullName evidence="4 12">Pectinesterase</fullName>
        <ecNumber evidence="4 12">3.1.1.11</ecNumber>
    </recommendedName>
</protein>
<evidence type="ECO:0000313" key="14">
    <source>
        <dbReference type="EMBL" id="KAK8934900.1"/>
    </source>
</evidence>
<dbReference type="InterPro" id="IPR000070">
    <property type="entry name" value="Pectinesterase_cat"/>
</dbReference>
<dbReference type="GO" id="GO:0042545">
    <property type="term" value="P:cell wall modification"/>
    <property type="evidence" value="ECO:0007669"/>
    <property type="project" value="UniProtKB-UniRule"/>
</dbReference>
<keyword evidence="15" id="KW-1185">Reference proteome</keyword>
<accession>A0AAP0BAX6</accession>
<reference evidence="14 15" key="1">
    <citation type="journal article" date="2022" name="Nat. Plants">
        <title>Genomes of leafy and leafless Platanthera orchids illuminate the evolution of mycoheterotrophy.</title>
        <authorList>
            <person name="Li M.H."/>
            <person name="Liu K.W."/>
            <person name="Li Z."/>
            <person name="Lu H.C."/>
            <person name="Ye Q.L."/>
            <person name="Zhang D."/>
            <person name="Wang J.Y."/>
            <person name="Li Y.F."/>
            <person name="Zhong Z.M."/>
            <person name="Liu X."/>
            <person name="Yu X."/>
            <person name="Liu D.K."/>
            <person name="Tu X.D."/>
            <person name="Liu B."/>
            <person name="Hao Y."/>
            <person name="Liao X.Y."/>
            <person name="Jiang Y.T."/>
            <person name="Sun W.H."/>
            <person name="Chen J."/>
            <person name="Chen Y.Q."/>
            <person name="Ai Y."/>
            <person name="Zhai J.W."/>
            <person name="Wu S.S."/>
            <person name="Zhou Z."/>
            <person name="Hsiao Y.Y."/>
            <person name="Wu W.L."/>
            <person name="Chen Y.Y."/>
            <person name="Lin Y.F."/>
            <person name="Hsu J.L."/>
            <person name="Li C.Y."/>
            <person name="Wang Z.W."/>
            <person name="Zhao X."/>
            <person name="Zhong W.Y."/>
            <person name="Ma X.K."/>
            <person name="Ma L."/>
            <person name="Huang J."/>
            <person name="Chen G.Z."/>
            <person name="Huang M.Z."/>
            <person name="Huang L."/>
            <person name="Peng D.H."/>
            <person name="Luo Y.B."/>
            <person name="Zou S.Q."/>
            <person name="Chen S.P."/>
            <person name="Lan S."/>
            <person name="Tsai W.C."/>
            <person name="Van de Peer Y."/>
            <person name="Liu Z.J."/>
        </authorList>
    </citation>
    <scope>NUCLEOTIDE SEQUENCE [LARGE SCALE GENOMIC DNA]</scope>
    <source>
        <strain evidence="14">Lor287</strain>
    </source>
</reference>
<proteinExistence type="inferred from homology"/>
<evidence type="ECO:0000256" key="10">
    <source>
        <dbReference type="ARBA" id="ARBA00047928"/>
    </source>
</evidence>
<dbReference type="Pfam" id="PF01095">
    <property type="entry name" value="Pectinesterase"/>
    <property type="match status" value="1"/>
</dbReference>
<name>A0AAP0BAX6_9ASPA</name>
<evidence type="ECO:0000313" key="15">
    <source>
        <dbReference type="Proteomes" id="UP001418222"/>
    </source>
</evidence>
<comment type="caution">
    <text evidence="14">The sequence shown here is derived from an EMBL/GenBank/DDBJ whole genome shotgun (WGS) entry which is preliminary data.</text>
</comment>
<dbReference type="PROSITE" id="PS00503">
    <property type="entry name" value="PECTINESTERASE_2"/>
    <property type="match status" value="1"/>
</dbReference>
<dbReference type="Gene3D" id="2.160.20.10">
    <property type="entry name" value="Single-stranded right-handed beta-helix, Pectin lyase-like"/>
    <property type="match status" value="1"/>
</dbReference>
<comment type="pathway">
    <text evidence="2 12">Glycan metabolism; pectin degradation; 2-dehydro-3-deoxy-D-gluconate from pectin: step 1/5.</text>
</comment>
<evidence type="ECO:0000256" key="8">
    <source>
        <dbReference type="ARBA" id="ARBA00022801"/>
    </source>
</evidence>
<keyword evidence="8 12" id="KW-0378">Hydrolase</keyword>
<keyword evidence="9 12" id="KW-0063">Aspartyl esterase</keyword>
<keyword evidence="6" id="KW-0964">Secreted</keyword>
<evidence type="ECO:0000259" key="13">
    <source>
        <dbReference type="Pfam" id="PF01095"/>
    </source>
</evidence>
<evidence type="ECO:0000256" key="1">
    <source>
        <dbReference type="ARBA" id="ARBA00004191"/>
    </source>
</evidence>
<organism evidence="14 15">
    <name type="scientific">Platanthera zijinensis</name>
    <dbReference type="NCBI Taxonomy" id="2320716"/>
    <lineage>
        <taxon>Eukaryota</taxon>
        <taxon>Viridiplantae</taxon>
        <taxon>Streptophyta</taxon>
        <taxon>Embryophyta</taxon>
        <taxon>Tracheophyta</taxon>
        <taxon>Spermatophyta</taxon>
        <taxon>Magnoliopsida</taxon>
        <taxon>Liliopsida</taxon>
        <taxon>Asparagales</taxon>
        <taxon>Orchidaceae</taxon>
        <taxon>Orchidoideae</taxon>
        <taxon>Orchideae</taxon>
        <taxon>Orchidinae</taxon>
        <taxon>Platanthera</taxon>
    </lineage>
</organism>
<dbReference type="AlphaFoldDB" id="A0AAP0BAX6"/>
<comment type="similarity">
    <text evidence="3">Belongs to the pectinesterase family.</text>
</comment>
<dbReference type="SUPFAM" id="SSF51126">
    <property type="entry name" value="Pectin lyase-like"/>
    <property type="match status" value="1"/>
</dbReference>
<evidence type="ECO:0000256" key="3">
    <source>
        <dbReference type="ARBA" id="ARBA00008891"/>
    </source>
</evidence>
<keyword evidence="7 12" id="KW-0732">Signal</keyword>
<dbReference type="InterPro" id="IPR012334">
    <property type="entry name" value="Pectin_lyas_fold"/>
</dbReference>
<dbReference type="EMBL" id="JBBWWQ010000012">
    <property type="protein sequence ID" value="KAK8934900.1"/>
    <property type="molecule type" value="Genomic_DNA"/>
</dbReference>
<dbReference type="InterPro" id="IPR011050">
    <property type="entry name" value="Pectin_lyase_fold/virulence"/>
</dbReference>
<dbReference type="GO" id="GO:0045490">
    <property type="term" value="P:pectin catabolic process"/>
    <property type="evidence" value="ECO:0007669"/>
    <property type="project" value="UniProtKB-UniRule"/>
</dbReference>
<dbReference type="PANTHER" id="PTHR31321:SF126">
    <property type="entry name" value="PECTINESTERASE"/>
    <property type="match status" value="1"/>
</dbReference>
<dbReference type="GO" id="GO:0030599">
    <property type="term" value="F:pectinesterase activity"/>
    <property type="evidence" value="ECO:0007669"/>
    <property type="project" value="UniProtKB-UniRule"/>
</dbReference>